<dbReference type="PROSITE" id="PS51117">
    <property type="entry name" value="LAMININ_NTER"/>
    <property type="match status" value="1"/>
</dbReference>
<dbReference type="EMBL" id="MKHE01000024">
    <property type="protein sequence ID" value="OWK02573.1"/>
    <property type="molecule type" value="Genomic_DNA"/>
</dbReference>
<proteinExistence type="predicted"/>
<keyword evidence="6" id="KW-1185">Reference proteome</keyword>
<evidence type="ECO:0000256" key="1">
    <source>
        <dbReference type="ARBA" id="ARBA00023157"/>
    </source>
</evidence>
<dbReference type="OrthoDB" id="9809131at2759"/>
<keyword evidence="2" id="KW-0424">Laminin EGF-like domain</keyword>
<dbReference type="Pfam" id="PF00055">
    <property type="entry name" value="Laminin_N"/>
    <property type="match status" value="1"/>
</dbReference>
<gene>
    <name evidence="5" type="ORF">Celaphus_00010510</name>
</gene>
<evidence type="ECO:0000259" key="4">
    <source>
        <dbReference type="PROSITE" id="PS51117"/>
    </source>
</evidence>
<comment type="caution">
    <text evidence="5">The sequence shown here is derived from an EMBL/GenBank/DDBJ whole genome shotgun (WGS) entry which is preliminary data.</text>
</comment>
<organism evidence="5 6">
    <name type="scientific">Cervus elaphus hippelaphus</name>
    <name type="common">European red deer</name>
    <dbReference type="NCBI Taxonomy" id="46360"/>
    <lineage>
        <taxon>Eukaryota</taxon>
        <taxon>Metazoa</taxon>
        <taxon>Chordata</taxon>
        <taxon>Craniata</taxon>
        <taxon>Vertebrata</taxon>
        <taxon>Euteleostomi</taxon>
        <taxon>Mammalia</taxon>
        <taxon>Eutheria</taxon>
        <taxon>Laurasiatheria</taxon>
        <taxon>Artiodactyla</taxon>
        <taxon>Ruminantia</taxon>
        <taxon>Pecora</taxon>
        <taxon>Cervidae</taxon>
        <taxon>Cervinae</taxon>
        <taxon>Cervus</taxon>
    </lineage>
</organism>
<sequence>MGTSAQEVPDVVPPPSCSGGNCHPPTGNLVIGRVQSLRTSSTCGLHGPELYCVVSKLQVGRRLWPLEVVSLGFLGQVQLLQEIRSLL</sequence>
<protein>
    <recommendedName>
        <fullName evidence="4">Laminin N-terminal domain-containing protein</fullName>
    </recommendedName>
</protein>
<dbReference type="AlphaFoldDB" id="A0A212C9A3"/>
<evidence type="ECO:0000313" key="6">
    <source>
        <dbReference type="Proteomes" id="UP000242450"/>
    </source>
</evidence>
<feature type="domain" description="Laminin N-terminal" evidence="4">
    <location>
        <begin position="18"/>
        <end position="87"/>
    </location>
</feature>
<reference evidence="5 6" key="1">
    <citation type="journal article" date="2018" name="Mol. Genet. Genomics">
        <title>The red deer Cervus elaphus genome CerEla1.0: sequencing, annotating, genes, and chromosomes.</title>
        <authorList>
            <person name="Bana N.A."/>
            <person name="Nyiri A."/>
            <person name="Nagy J."/>
            <person name="Frank K."/>
            <person name="Nagy T."/>
            <person name="Steger V."/>
            <person name="Schiller M."/>
            <person name="Lakatos P."/>
            <person name="Sugar L."/>
            <person name="Horn P."/>
            <person name="Barta E."/>
            <person name="Orosz L."/>
        </authorList>
    </citation>
    <scope>NUCLEOTIDE SEQUENCE [LARGE SCALE GENOMIC DNA]</scope>
    <source>
        <strain evidence="5">Hungarian</strain>
    </source>
</reference>
<dbReference type="Proteomes" id="UP000242450">
    <property type="component" value="Chromosome 24"/>
</dbReference>
<dbReference type="InterPro" id="IPR008211">
    <property type="entry name" value="Laminin_N"/>
</dbReference>
<dbReference type="Gene3D" id="2.60.120.260">
    <property type="entry name" value="Galactose-binding domain-like"/>
    <property type="match status" value="1"/>
</dbReference>
<name>A0A212C9A3_CEREH</name>
<keyword evidence="1" id="KW-1015">Disulfide bond</keyword>
<evidence type="ECO:0000256" key="2">
    <source>
        <dbReference type="ARBA" id="ARBA00023292"/>
    </source>
</evidence>
<accession>A0A212C9A3</accession>
<feature type="region of interest" description="Disordered" evidence="3">
    <location>
        <begin position="1"/>
        <end position="20"/>
    </location>
</feature>
<evidence type="ECO:0000313" key="5">
    <source>
        <dbReference type="EMBL" id="OWK02573.1"/>
    </source>
</evidence>
<evidence type="ECO:0000256" key="3">
    <source>
        <dbReference type="SAM" id="MobiDB-lite"/>
    </source>
</evidence>